<dbReference type="Pfam" id="PF08668">
    <property type="entry name" value="HDOD"/>
    <property type="match status" value="1"/>
</dbReference>
<dbReference type="Gene3D" id="3.30.450.40">
    <property type="match status" value="1"/>
</dbReference>
<feature type="compositionally biased region" description="Polar residues" evidence="1">
    <location>
        <begin position="370"/>
        <end position="380"/>
    </location>
</feature>
<evidence type="ECO:0000313" key="3">
    <source>
        <dbReference type="EMBL" id="UZE96984.1"/>
    </source>
</evidence>
<accession>A0ABY6N4P4</accession>
<protein>
    <submittedName>
        <fullName evidence="3">HDOD domain-containing protein</fullName>
    </submittedName>
</protein>
<name>A0ABY6N4P4_9ALTE</name>
<dbReference type="Gene3D" id="1.10.3210.10">
    <property type="entry name" value="Hypothetical protein af1432"/>
    <property type="match status" value="1"/>
</dbReference>
<proteinExistence type="predicted"/>
<dbReference type="PROSITE" id="PS51833">
    <property type="entry name" value="HDOD"/>
    <property type="match status" value="1"/>
</dbReference>
<feature type="compositionally biased region" description="Polar residues" evidence="1">
    <location>
        <begin position="330"/>
        <end position="343"/>
    </location>
</feature>
<dbReference type="InterPro" id="IPR013976">
    <property type="entry name" value="HDOD"/>
</dbReference>
<dbReference type="EMBL" id="CP100390">
    <property type="protein sequence ID" value="UZE96984.1"/>
    <property type="molecule type" value="Genomic_DNA"/>
</dbReference>
<dbReference type="SUPFAM" id="SSF55781">
    <property type="entry name" value="GAF domain-like"/>
    <property type="match status" value="1"/>
</dbReference>
<reference evidence="3" key="1">
    <citation type="submission" date="2022-06" db="EMBL/GenBank/DDBJ databases">
        <title>Alkalimarinus sp. nov., isolated from gut of a Alitta virens.</title>
        <authorList>
            <person name="Yang A.I."/>
            <person name="Shin N.-R."/>
        </authorList>
    </citation>
    <scope>NUCLEOTIDE SEQUENCE</scope>
    <source>
        <strain evidence="3">A2M4</strain>
    </source>
</reference>
<dbReference type="InterPro" id="IPR029016">
    <property type="entry name" value="GAF-like_dom_sf"/>
</dbReference>
<evidence type="ECO:0000259" key="2">
    <source>
        <dbReference type="PROSITE" id="PS51833"/>
    </source>
</evidence>
<sequence>MNKSDTFSGAKEWSEFLSVQVLPIGPIVGKQILQTLSTHELPYKKLAELANNDPVFCYHIISKANQNKEEKAPYSKNLEHAISMIGTEQLKQITLSLPTQGPKPSNTQQLYYARAINASLLASYLAYHFSTIKQPSQAKDSYWGALLCGVPMWYLWEFASTKMKQVRKAMHVDFKPSKEAEIDIFGCTLPAIAEALVEHLNLPPLTKACYMAENQLTPKQWIKVSQHVDQNGRPRKVDDKDIKLITSHPSFSITLANLLAYYASQDWYSKSTLRVQKAIAVYLGVSLHQVVSLTHQCAIDMSREHPMPGIMLPAAKLLLPPREKQKKQRPSPQQNTPPHTDTPISVAPIPEAHLTVDNTAPAPINPVEPTIQTKSESSHVAKQAPKKQPRIKSEKELMQEGMMEDSQIEQAPRGDKAVFNEFTNIMLKNPDNFVDLHELMNAATQCLSYGLGLEKAIVALISTNETRLKAYYSVGTRDYPELSSYQESLTKPSLFSRLIEKPSSVWVKPDSSKSIWAMIPPEFKVASGAREFFLMSIFINKKPVAIFYADSGHEKRLLTDEDYKQFKYMCGAATHCLQYLAEKRTKKT</sequence>
<evidence type="ECO:0000256" key="1">
    <source>
        <dbReference type="SAM" id="MobiDB-lite"/>
    </source>
</evidence>
<dbReference type="Proteomes" id="UP001163739">
    <property type="component" value="Chromosome"/>
</dbReference>
<feature type="domain" description="HDOD" evidence="2">
    <location>
        <begin position="22"/>
        <end position="216"/>
    </location>
</feature>
<evidence type="ECO:0000313" key="4">
    <source>
        <dbReference type="Proteomes" id="UP001163739"/>
    </source>
</evidence>
<organism evidence="3 4">
    <name type="scientific">Alkalimarinus alittae</name>
    <dbReference type="NCBI Taxonomy" id="2961619"/>
    <lineage>
        <taxon>Bacteria</taxon>
        <taxon>Pseudomonadati</taxon>
        <taxon>Pseudomonadota</taxon>
        <taxon>Gammaproteobacteria</taxon>
        <taxon>Alteromonadales</taxon>
        <taxon>Alteromonadaceae</taxon>
        <taxon>Alkalimarinus</taxon>
    </lineage>
</organism>
<dbReference type="SUPFAM" id="SSF109604">
    <property type="entry name" value="HD-domain/PDEase-like"/>
    <property type="match status" value="1"/>
</dbReference>
<gene>
    <name evidence="3" type="ORF">NKI27_04320</name>
</gene>
<feature type="region of interest" description="Disordered" evidence="1">
    <location>
        <begin position="322"/>
        <end position="392"/>
    </location>
</feature>
<dbReference type="RefSeq" id="WP_265048465.1">
    <property type="nucleotide sequence ID" value="NZ_CP100390.1"/>
</dbReference>
<keyword evidence="4" id="KW-1185">Reference proteome</keyword>